<comment type="caution">
    <text evidence="3">The sequence shown here is derived from an EMBL/GenBank/DDBJ whole genome shotgun (WGS) entry which is preliminary data.</text>
</comment>
<dbReference type="InterPro" id="IPR003768">
    <property type="entry name" value="ScpA"/>
</dbReference>
<evidence type="ECO:0000313" key="3">
    <source>
        <dbReference type="EMBL" id="REG11021.1"/>
    </source>
</evidence>
<dbReference type="InterPro" id="IPR023093">
    <property type="entry name" value="ScpA-like_C"/>
</dbReference>
<dbReference type="GO" id="GO:0007059">
    <property type="term" value="P:chromosome segregation"/>
    <property type="evidence" value="ECO:0007669"/>
    <property type="project" value="UniProtKB-KW"/>
</dbReference>
<keyword evidence="1" id="KW-0159">Chromosome partition</keyword>
<dbReference type="Gene3D" id="1.10.10.580">
    <property type="entry name" value="Structural maintenance of chromosome 1. Chain E"/>
    <property type="match status" value="1"/>
</dbReference>
<evidence type="ECO:0000313" key="4">
    <source>
        <dbReference type="Proteomes" id="UP000256388"/>
    </source>
</evidence>
<accession>A0A347ZSX3</accession>
<dbReference type="EMBL" id="QUMS01000001">
    <property type="protein sequence ID" value="REG11021.1"/>
    <property type="molecule type" value="Genomic_DNA"/>
</dbReference>
<dbReference type="PANTHER" id="PTHR33969:SF2">
    <property type="entry name" value="SEGREGATION AND CONDENSATION PROTEIN A"/>
    <property type="match status" value="1"/>
</dbReference>
<dbReference type="Pfam" id="PF02616">
    <property type="entry name" value="SMC_ScpA"/>
    <property type="match status" value="1"/>
</dbReference>
<name>A0A347ZSX3_9CHLR</name>
<evidence type="ECO:0000256" key="2">
    <source>
        <dbReference type="ARBA" id="ARBA00044777"/>
    </source>
</evidence>
<organism evidence="3 4">
    <name type="scientific">Pelolinea submarina</name>
    <dbReference type="NCBI Taxonomy" id="913107"/>
    <lineage>
        <taxon>Bacteria</taxon>
        <taxon>Bacillati</taxon>
        <taxon>Chloroflexota</taxon>
        <taxon>Anaerolineae</taxon>
        <taxon>Anaerolineales</taxon>
        <taxon>Anaerolineaceae</taxon>
        <taxon>Pelolinea</taxon>
    </lineage>
</organism>
<proteinExistence type="predicted"/>
<reference evidence="3 4" key="1">
    <citation type="submission" date="2018-08" db="EMBL/GenBank/DDBJ databases">
        <title>Genomic Encyclopedia of Type Strains, Phase IV (KMG-IV): sequencing the most valuable type-strain genomes for metagenomic binning, comparative biology and taxonomic classification.</title>
        <authorList>
            <person name="Goeker M."/>
        </authorList>
    </citation>
    <scope>NUCLEOTIDE SEQUENCE [LARGE SCALE GENOMIC DNA]</scope>
    <source>
        <strain evidence="3 4">DSM 23923</strain>
    </source>
</reference>
<dbReference type="Gene3D" id="6.10.250.2410">
    <property type="match status" value="1"/>
</dbReference>
<gene>
    <name evidence="3" type="ORF">DFR64_0893</name>
</gene>
<dbReference type="PANTHER" id="PTHR33969">
    <property type="entry name" value="SEGREGATION AND CONDENSATION PROTEIN A"/>
    <property type="match status" value="1"/>
</dbReference>
<sequence length="256" mass="29055">MSLPALWHSSLNYKISTEVYEGPLDLLLHLIEQAELDITKLSLAKVTDQYLAHLRTLTDRDPVEVSAFLVIAAKLVYIKSSILLPSNNESASDEEEDLGDQLARQLVEYKKFKDIAAWMKDREQGHLQSYYRVGAPPKYREILDISDITVDDLVEILLGIFFENENFTPLSDVVTITTLTIKNKIREITALFRKNTHSDFSTILGDKPSRLDLIVTFLALLELIKHHTIEASQETLFGDISLDCVGSLEEDFETEL</sequence>
<keyword evidence="4" id="KW-1185">Reference proteome</keyword>
<evidence type="ECO:0000256" key="1">
    <source>
        <dbReference type="ARBA" id="ARBA00022829"/>
    </source>
</evidence>
<dbReference type="Proteomes" id="UP000256388">
    <property type="component" value="Unassembled WGS sequence"/>
</dbReference>
<dbReference type="AlphaFoldDB" id="A0A347ZSX3"/>
<protein>
    <recommendedName>
        <fullName evidence="2">Segregation and condensation protein A</fullName>
    </recommendedName>
</protein>